<evidence type="ECO:0000313" key="1">
    <source>
        <dbReference type="EMBL" id="KAJ4930461.1"/>
    </source>
</evidence>
<dbReference type="EMBL" id="JAMYWD010003572">
    <property type="protein sequence ID" value="KAJ4930461.1"/>
    <property type="molecule type" value="Genomic_DNA"/>
</dbReference>
<gene>
    <name evidence="1" type="ORF">NE237_014250</name>
</gene>
<accession>A0A9Q0GKC3</accession>
<protein>
    <submittedName>
        <fullName evidence="1">Uncharacterized protein</fullName>
    </submittedName>
</protein>
<proteinExistence type="predicted"/>
<sequence length="187" mass="21061">MNFRVLEDDGMNSISMIDEPKLFFKFNVEEHRTFSLLPIPWLAAVEVWMTTEHYSKLIADRVCNESKDLSTTDPKTMNVTMNIKVDTVEVYEEDDDLFGESMEVAEQESEVGMIPTSRDAIEALEKVEVLERGDLLQSGKLPIVMGKLTLLLACKVECRDGPTSGMTALSLLKATLVEINKEIKVEI</sequence>
<comment type="caution">
    <text evidence="1">The sequence shown here is derived from an EMBL/GenBank/DDBJ whole genome shotgun (WGS) entry which is preliminary data.</text>
</comment>
<reference evidence="1" key="1">
    <citation type="journal article" date="2023" name="Plant J.">
        <title>The genome of the king protea, Protea cynaroides.</title>
        <authorList>
            <person name="Chang J."/>
            <person name="Duong T.A."/>
            <person name="Schoeman C."/>
            <person name="Ma X."/>
            <person name="Roodt D."/>
            <person name="Barker N."/>
            <person name="Li Z."/>
            <person name="Van de Peer Y."/>
            <person name="Mizrachi E."/>
        </authorList>
    </citation>
    <scope>NUCLEOTIDE SEQUENCE</scope>
    <source>
        <tissue evidence="1">Young leaves</tissue>
    </source>
</reference>
<dbReference type="AlphaFoldDB" id="A0A9Q0GKC3"/>
<dbReference type="Proteomes" id="UP001141806">
    <property type="component" value="Unassembled WGS sequence"/>
</dbReference>
<evidence type="ECO:0000313" key="2">
    <source>
        <dbReference type="Proteomes" id="UP001141806"/>
    </source>
</evidence>
<keyword evidence="2" id="KW-1185">Reference proteome</keyword>
<organism evidence="1 2">
    <name type="scientific">Protea cynaroides</name>
    <dbReference type="NCBI Taxonomy" id="273540"/>
    <lineage>
        <taxon>Eukaryota</taxon>
        <taxon>Viridiplantae</taxon>
        <taxon>Streptophyta</taxon>
        <taxon>Embryophyta</taxon>
        <taxon>Tracheophyta</taxon>
        <taxon>Spermatophyta</taxon>
        <taxon>Magnoliopsida</taxon>
        <taxon>Proteales</taxon>
        <taxon>Proteaceae</taxon>
        <taxon>Protea</taxon>
    </lineage>
</organism>
<name>A0A9Q0GKC3_9MAGN</name>